<evidence type="ECO:0000313" key="3">
    <source>
        <dbReference type="Proteomes" id="UP000235616"/>
    </source>
</evidence>
<dbReference type="OrthoDB" id="1425928at2"/>
<gene>
    <name evidence="2" type="ORF">C0Z18_15035</name>
</gene>
<keyword evidence="3" id="KW-1185">Reference proteome</keyword>
<accession>A0A2N7VQ01</accession>
<dbReference type="RefSeq" id="WP_102646266.1">
    <property type="nucleotide sequence ID" value="NZ_PNYA01000012.1"/>
</dbReference>
<sequence>MKDATSDTQTETILFGAFDRHNFGDLLFPHVLTRMLPERRLSFAGLAARDLRAFGGHLVEAIGQHATPRRDRPPFDLVHVGGELLTCDAWEAAVMLSPEDRVRAAIDAQPAWLRAPSAWARAALGRSTRAPYVLSKGDFPRARRVLFNAVGGTELAQRDAAMRAEVIAALKLADDVTVRDAITQRALEGEGVAARCVPDPAVMTAELFGDIVREHAACEAVASIRDACQNGYIAVQFSADFGDDRTLDELAQQIDTAAASLGAGVAFFRAGTAPWHDTLEVYERTRQHMRTQPVCLLNSPNVWDICAVLAGSRAYCGSSLHGSIVAAAFAVPHVNVRHPARTSANSKQTAFASTWEDGGAPGEVAVEQIAQGIGAALRIDRARLERTARRLVAEYRAGFERVVALTA</sequence>
<feature type="domain" description="Polysaccharide pyruvyl transferase" evidence="1">
    <location>
        <begin position="165"/>
        <end position="337"/>
    </location>
</feature>
<proteinExistence type="predicted"/>
<dbReference type="AlphaFoldDB" id="A0A2N7VQ01"/>
<dbReference type="EMBL" id="PNYA01000012">
    <property type="protein sequence ID" value="PMS19185.1"/>
    <property type="molecule type" value="Genomic_DNA"/>
</dbReference>
<protein>
    <submittedName>
        <fullName evidence="2">Chromosome condensation regulator RCC1</fullName>
    </submittedName>
</protein>
<name>A0A2N7VQ01_9BURK</name>
<organism evidence="2 3">
    <name type="scientific">Trinickia dabaoshanensis</name>
    <dbReference type="NCBI Taxonomy" id="564714"/>
    <lineage>
        <taxon>Bacteria</taxon>
        <taxon>Pseudomonadati</taxon>
        <taxon>Pseudomonadota</taxon>
        <taxon>Betaproteobacteria</taxon>
        <taxon>Burkholderiales</taxon>
        <taxon>Burkholderiaceae</taxon>
        <taxon>Trinickia</taxon>
    </lineage>
</organism>
<evidence type="ECO:0000259" key="1">
    <source>
        <dbReference type="Pfam" id="PF04230"/>
    </source>
</evidence>
<comment type="caution">
    <text evidence="2">The sequence shown here is derived from an EMBL/GenBank/DDBJ whole genome shotgun (WGS) entry which is preliminary data.</text>
</comment>
<dbReference type="Pfam" id="PF04230">
    <property type="entry name" value="PS_pyruv_trans"/>
    <property type="match status" value="1"/>
</dbReference>
<evidence type="ECO:0000313" key="2">
    <source>
        <dbReference type="EMBL" id="PMS19185.1"/>
    </source>
</evidence>
<dbReference type="InterPro" id="IPR007345">
    <property type="entry name" value="Polysacch_pyruvyl_Trfase"/>
</dbReference>
<dbReference type="Proteomes" id="UP000235616">
    <property type="component" value="Unassembled WGS sequence"/>
</dbReference>
<reference evidence="2 3" key="1">
    <citation type="submission" date="2018-01" db="EMBL/GenBank/DDBJ databases">
        <title>Whole genome analyses suggest that Burkholderia sensu lato contains two further novel genera in the rhizoxinica-symbiotica group Mycetohabitans gen. nov., and Trinickia gen. nov.: implications for the evolution of diazotrophy and nodulation in the Burkholderiaceae.</title>
        <authorList>
            <person name="Estrada-de los Santos P."/>
            <person name="Palmer M."/>
            <person name="Chavez-Ramirez B."/>
            <person name="Beukes C."/>
            <person name="Steenkamp E.T."/>
            <person name="Hirsch A.M."/>
            <person name="Manyaka P."/>
            <person name="Maluk M."/>
            <person name="Lafos M."/>
            <person name="Crook M."/>
            <person name="Gross E."/>
            <person name="Simon M.F."/>
            <person name="Bueno dos Reis Junior F."/>
            <person name="Poole P.S."/>
            <person name="Venter S.N."/>
            <person name="James E.K."/>
        </authorList>
    </citation>
    <scope>NUCLEOTIDE SEQUENCE [LARGE SCALE GENOMIC DNA]</scope>
    <source>
        <strain evidence="2 3">GIMN1.004</strain>
    </source>
</reference>